<gene>
    <name evidence="1" type="ORF">XBFM1_120014</name>
</gene>
<dbReference type="AlphaFoldDB" id="A0A077NCB7"/>
<protein>
    <submittedName>
        <fullName evidence="1">Uncharacterized protein</fullName>
    </submittedName>
</protein>
<dbReference type="Proteomes" id="UP000028487">
    <property type="component" value="Unassembled WGS sequence"/>
</dbReference>
<reference evidence="1" key="1">
    <citation type="submission" date="2013-07" db="EMBL/GenBank/DDBJ databases">
        <title>Sub-species coevolution in mutualistic symbiosis.</title>
        <authorList>
            <person name="Murfin K."/>
            <person name="Klassen J."/>
            <person name="Lee M."/>
            <person name="Forst S."/>
            <person name="Stock P."/>
            <person name="Goodrich-Blair H."/>
        </authorList>
    </citation>
    <scope>NUCLEOTIDE SEQUENCE [LARGE SCALE GENOMIC DNA]</scope>
    <source>
        <strain evidence="1">Feltiae Moldova</strain>
    </source>
</reference>
<accession>A0A077NCB7</accession>
<evidence type="ECO:0000313" key="1">
    <source>
        <dbReference type="EMBL" id="CDG99807.1"/>
    </source>
</evidence>
<organism evidence="1">
    <name type="scientific">Xenorhabdus bovienii str. feltiae Moldova</name>
    <dbReference type="NCBI Taxonomy" id="1398200"/>
    <lineage>
        <taxon>Bacteria</taxon>
        <taxon>Pseudomonadati</taxon>
        <taxon>Pseudomonadota</taxon>
        <taxon>Gammaproteobacteria</taxon>
        <taxon>Enterobacterales</taxon>
        <taxon>Morganellaceae</taxon>
        <taxon>Xenorhabdus</taxon>
    </lineage>
</organism>
<dbReference type="RefSeq" id="WP_038221403.1">
    <property type="nucleotide sequence ID" value="NZ_CAWLWD010000011.1"/>
</dbReference>
<proteinExistence type="predicted"/>
<name>A0A077NCB7_XENBV</name>
<dbReference type="EMBL" id="CBSV010000024">
    <property type="protein sequence ID" value="CDG99807.1"/>
    <property type="molecule type" value="Genomic_DNA"/>
</dbReference>
<dbReference type="HOGENOM" id="CLU_027425_0_0_6"/>
<sequence>MSSSVSISIPYGYSVIIGQRLNLNVTLTSSVSISDNTYIQIINADNKITLLDSSRSDEVPGLFTLFLEISPDINDGDSINFELYISSNVAFPKKPVMYTGRTLKNDSLTLFYDKNALEVPTQPNYPPSGNDGKSRTRVMAIVRDEKGNPIPKVFVFISSVNPKDIEKVNLYQSDNETKIEIKQNINDEGIFLSTDWYGNLVFYIYAKELQPVSLEFYTRIFGVTNEIPADNALNIVNDKPENPHDYLAAPGIEGYDNGGELTNHGQTSFLIDIPPYPGAQKGDMIKMRINNVSTIYEYPLLQLSELGNYSSFSMPYFAFTVGAVSTFSYVVFRQGRDTLYSRSLTLTYTGESWPKPVYYDKCVVYSSFGVNEPNNIIEEADPKDCEHATSHNTVNCKAISKSHDLDDPALFVQITGTNDITDKTKPPLGSMVDLTLHIKSNPRTVTKTYSKQIPSVAGSDGQTATTTINIARKYVRDCHEFKDCTAGRIEFSYQVRSENTHSQTWVGRIDTASTGEGDC</sequence>
<comment type="caution">
    <text evidence="1">The sequence shown here is derived from an EMBL/GenBank/DDBJ whole genome shotgun (WGS) entry which is preliminary data.</text>
</comment>